<sequence>MHISGLPMFLLFVVLLLSGCGCRATHVTFDGEFVKGKPPSRSTCALWRSFNDALSPIMGSVTISDGSNEYARCDDVVKVDQIAKALQEEEARQDQETGGRGRQLGKTVSIECESHTWTVGKCWAGSVELLVRPTGQPTKTCQCYKKNALVVRPCIGNRNWGGLLGQSCSSRSQRMKVTFEPADDNMGW</sequence>
<dbReference type="AlphaFoldDB" id="A0A7S4C7I3"/>
<dbReference type="EMBL" id="HBJA01001650">
    <property type="protein sequence ID" value="CAE0789346.1"/>
    <property type="molecule type" value="Transcribed_RNA"/>
</dbReference>
<proteinExistence type="predicted"/>
<evidence type="ECO:0000313" key="2">
    <source>
        <dbReference type="EMBL" id="CAE0789346.1"/>
    </source>
</evidence>
<name>A0A7S4C7I3_9EUGL</name>
<keyword evidence="1" id="KW-0732">Signal</keyword>
<feature type="signal peptide" evidence="1">
    <location>
        <begin position="1"/>
        <end position="24"/>
    </location>
</feature>
<gene>
    <name evidence="2" type="ORF">EGYM00163_LOCUS459</name>
</gene>
<feature type="chain" id="PRO_5030868648" evidence="1">
    <location>
        <begin position="25"/>
        <end position="188"/>
    </location>
</feature>
<reference evidence="2" key="1">
    <citation type="submission" date="2021-01" db="EMBL/GenBank/DDBJ databases">
        <authorList>
            <person name="Corre E."/>
            <person name="Pelletier E."/>
            <person name="Niang G."/>
            <person name="Scheremetjew M."/>
            <person name="Finn R."/>
            <person name="Kale V."/>
            <person name="Holt S."/>
            <person name="Cochrane G."/>
            <person name="Meng A."/>
            <person name="Brown T."/>
            <person name="Cohen L."/>
        </authorList>
    </citation>
    <scope>NUCLEOTIDE SEQUENCE</scope>
    <source>
        <strain evidence="2">CCMP1594</strain>
    </source>
</reference>
<evidence type="ECO:0000256" key="1">
    <source>
        <dbReference type="SAM" id="SignalP"/>
    </source>
</evidence>
<accession>A0A7S4C7I3</accession>
<protein>
    <submittedName>
        <fullName evidence="2">Uncharacterized protein</fullName>
    </submittedName>
</protein>
<organism evidence="2">
    <name type="scientific">Eutreptiella gymnastica</name>
    <dbReference type="NCBI Taxonomy" id="73025"/>
    <lineage>
        <taxon>Eukaryota</taxon>
        <taxon>Discoba</taxon>
        <taxon>Euglenozoa</taxon>
        <taxon>Euglenida</taxon>
        <taxon>Spirocuta</taxon>
        <taxon>Euglenophyceae</taxon>
        <taxon>Eutreptiales</taxon>
        <taxon>Eutreptiaceae</taxon>
        <taxon>Eutreptiella</taxon>
    </lineage>
</organism>